<keyword evidence="14" id="KW-0496">Mitochondrion</keyword>
<dbReference type="GO" id="GO:0005506">
    <property type="term" value="F:iron ion binding"/>
    <property type="evidence" value="ECO:0007669"/>
    <property type="project" value="InterPro"/>
</dbReference>
<dbReference type="GO" id="GO:0005743">
    <property type="term" value="C:mitochondrial inner membrane"/>
    <property type="evidence" value="ECO:0007669"/>
    <property type="project" value="UniProtKB-SubCell"/>
</dbReference>
<dbReference type="EC" id="1.14.15.6" evidence="14"/>
<keyword evidence="4 14" id="KW-0349">Heme</keyword>
<evidence type="ECO:0000256" key="7">
    <source>
        <dbReference type="ARBA" id="ARBA00023002"/>
    </source>
</evidence>
<organism evidence="16 17">
    <name type="scientific">Picathartes gymnocephalus</name>
    <name type="common">White-necked rockfowl</name>
    <dbReference type="NCBI Taxonomy" id="175131"/>
    <lineage>
        <taxon>Eukaryota</taxon>
        <taxon>Metazoa</taxon>
        <taxon>Chordata</taxon>
        <taxon>Craniata</taxon>
        <taxon>Vertebrata</taxon>
        <taxon>Euteleostomi</taxon>
        <taxon>Archelosauria</taxon>
        <taxon>Archosauria</taxon>
        <taxon>Dinosauria</taxon>
        <taxon>Saurischia</taxon>
        <taxon>Theropoda</taxon>
        <taxon>Coelurosauria</taxon>
        <taxon>Aves</taxon>
        <taxon>Neognathae</taxon>
        <taxon>Neoaves</taxon>
        <taxon>Telluraves</taxon>
        <taxon>Australaves</taxon>
        <taxon>Passeriformes</taxon>
        <taxon>Picathartidae</taxon>
        <taxon>Picathartes</taxon>
    </lineage>
</organism>
<dbReference type="PANTHER" id="PTHR24279">
    <property type="entry name" value="CYTOCHROME P450"/>
    <property type="match status" value="1"/>
</dbReference>
<name>A0A851AXQ6_PICGY</name>
<dbReference type="GO" id="GO:0020037">
    <property type="term" value="F:heme binding"/>
    <property type="evidence" value="ECO:0007669"/>
    <property type="project" value="InterPro"/>
</dbReference>
<keyword evidence="10 14" id="KW-0443">Lipid metabolism</keyword>
<keyword evidence="17" id="KW-1185">Reference proteome</keyword>
<evidence type="ECO:0000256" key="8">
    <source>
        <dbReference type="ARBA" id="ARBA00023004"/>
    </source>
</evidence>
<sequence length="141" mass="15802">ADRCIQAVYRQLRQRGESPRGHLGVLCNLILRDKMALDDIRASVTEMMAGGVDTVKGAGTGKVLAGARWGREKVLVRRRRRRRRRKGSGEEEDTPGLSQGARRGRAVPTSPRVSRRLHPVAVTLQRYTTHEVILQGYRIPP</sequence>
<gene>
    <name evidence="16" type="primary">Cyp11a1_0</name>
    <name evidence="16" type="ORF">PICGYM_R11019</name>
</gene>
<evidence type="ECO:0000256" key="14">
    <source>
        <dbReference type="RuleBase" id="RU364077"/>
    </source>
</evidence>
<keyword evidence="9 14" id="KW-0503">Monooxygenase</keyword>
<dbReference type="PANTHER" id="PTHR24279:SF3">
    <property type="entry name" value="CHOLESTEROL SIDE-CHAIN CLEAVAGE ENZYME, MITOCHONDRIAL"/>
    <property type="match status" value="1"/>
</dbReference>
<feature type="region of interest" description="Disordered" evidence="15">
    <location>
        <begin position="75"/>
        <end position="114"/>
    </location>
</feature>
<feature type="compositionally biased region" description="Basic residues" evidence="15">
    <location>
        <begin position="76"/>
        <end position="86"/>
    </location>
</feature>
<dbReference type="SUPFAM" id="SSF48264">
    <property type="entry name" value="Cytochrome P450"/>
    <property type="match status" value="1"/>
</dbReference>
<dbReference type="GO" id="GO:0006700">
    <property type="term" value="P:C21-steroid hormone biosynthetic process"/>
    <property type="evidence" value="ECO:0007669"/>
    <property type="project" value="TreeGrafter"/>
</dbReference>
<comment type="caution">
    <text evidence="16">The sequence shown here is derived from an EMBL/GenBank/DDBJ whole genome shotgun (WGS) entry which is preliminary data.</text>
</comment>
<feature type="non-terminal residue" evidence="16">
    <location>
        <position position="141"/>
    </location>
</feature>
<reference evidence="16" key="1">
    <citation type="submission" date="2019-10" db="EMBL/GenBank/DDBJ databases">
        <title>Bird 10,000 Genomes (B10K) Project - Family phase.</title>
        <authorList>
            <person name="Zhang G."/>
        </authorList>
    </citation>
    <scope>NUCLEOTIDE SEQUENCE</scope>
    <source>
        <strain evidence="16">B10K-DU-012-30</strain>
        <tissue evidence="16">Muscle</tissue>
    </source>
</reference>
<evidence type="ECO:0000256" key="11">
    <source>
        <dbReference type="ARBA" id="ARBA00023136"/>
    </source>
</evidence>
<evidence type="ECO:0000256" key="1">
    <source>
        <dbReference type="ARBA" id="ARBA00001971"/>
    </source>
</evidence>
<dbReference type="GO" id="GO:0006704">
    <property type="term" value="P:glucocorticoid biosynthetic process"/>
    <property type="evidence" value="ECO:0007669"/>
    <property type="project" value="TreeGrafter"/>
</dbReference>
<evidence type="ECO:0000256" key="15">
    <source>
        <dbReference type="SAM" id="MobiDB-lite"/>
    </source>
</evidence>
<keyword evidence="7 14" id="KW-0560">Oxidoreductase</keyword>
<dbReference type="GO" id="GO:0071375">
    <property type="term" value="P:cellular response to peptide hormone stimulus"/>
    <property type="evidence" value="ECO:0007669"/>
    <property type="project" value="TreeGrafter"/>
</dbReference>
<dbReference type="InterPro" id="IPR036396">
    <property type="entry name" value="Cyt_P450_sf"/>
</dbReference>
<evidence type="ECO:0000256" key="2">
    <source>
        <dbReference type="ARBA" id="ARBA00004170"/>
    </source>
</evidence>
<evidence type="ECO:0000256" key="10">
    <source>
        <dbReference type="ARBA" id="ARBA00023098"/>
    </source>
</evidence>
<evidence type="ECO:0000256" key="6">
    <source>
        <dbReference type="ARBA" id="ARBA00022946"/>
    </source>
</evidence>
<comment type="pathway">
    <text evidence="14">Lipid metabolism; C21-steroid hormone metabolism.</text>
</comment>
<evidence type="ECO:0000256" key="13">
    <source>
        <dbReference type="ARBA" id="ARBA00023250"/>
    </source>
</evidence>
<evidence type="ECO:0000313" key="17">
    <source>
        <dbReference type="Proteomes" id="UP000631391"/>
    </source>
</evidence>
<dbReference type="EMBL" id="WEKY01009617">
    <property type="protein sequence ID" value="NWI37313.1"/>
    <property type="molecule type" value="Genomic_DNA"/>
</dbReference>
<evidence type="ECO:0000256" key="3">
    <source>
        <dbReference type="ARBA" id="ARBA00010617"/>
    </source>
</evidence>
<evidence type="ECO:0000313" key="16">
    <source>
        <dbReference type="EMBL" id="NWI37313.1"/>
    </source>
</evidence>
<accession>A0A851AXQ6</accession>
<dbReference type="InterPro" id="IPR050479">
    <property type="entry name" value="CYP11_CYP27_families"/>
</dbReference>
<dbReference type="GO" id="GO:0008203">
    <property type="term" value="P:cholesterol metabolic process"/>
    <property type="evidence" value="ECO:0007669"/>
    <property type="project" value="UniProtKB-KW"/>
</dbReference>
<keyword evidence="12 14" id="KW-0753">Steroid metabolism</keyword>
<feature type="non-terminal residue" evidence="16">
    <location>
        <position position="1"/>
    </location>
</feature>
<keyword evidence="6 14" id="KW-0809">Transit peptide</keyword>
<dbReference type="OrthoDB" id="3945418at2759"/>
<comment type="subcellular location">
    <subcellularLocation>
        <location evidence="2">Membrane</location>
        <topology evidence="2">Peripheral membrane protein</topology>
    </subcellularLocation>
    <subcellularLocation>
        <location evidence="14">Mitochondrion inner membrane</location>
        <topology evidence="14">Peripheral membrane protein</topology>
    </subcellularLocation>
    <text evidence="14">Localizes to the matrix side of the mitochondrion inner membrane.</text>
</comment>
<dbReference type="Gene3D" id="1.10.630.10">
    <property type="entry name" value="Cytochrome P450"/>
    <property type="match status" value="1"/>
</dbReference>
<comment type="function">
    <text evidence="14">A cytochrome P450 monooxygenase that catalyzes the side-chain hydroxylation and cleavage of cholesterol to pregnenolone, the precursor of most steroid hormones. Catalyzes three sequential oxidation reactions of cholesterol, namely the hydroxylation at C22 followed with the hydroxylation at C20 to yield 20R,22R-hydroxycholesterol that is further cleaved between C20 and C22 to yield the C21-steroid pregnenolone and 4-methylpentanal. Mechanistically, uses molecular oxygen inserting one oxygen atom into a substrate and reducing the second into a water molecule. Two electrons are provided by NADPH via a two-protein mitochondrial transfer system comprising flavoprotein FDXR (adrenodoxin/ferredoxin reductase) and nonheme iron-sulfur protein FDX1 or FDX2 (adrenodoxin/ferredoxin).</text>
</comment>
<evidence type="ECO:0000256" key="5">
    <source>
        <dbReference type="ARBA" id="ARBA00022723"/>
    </source>
</evidence>
<protein>
    <recommendedName>
        <fullName evidence="14">Cholesterol side-chain cleavage enzyme, mitochondrial</fullName>
        <ecNumber evidence="14">1.14.15.6</ecNumber>
    </recommendedName>
    <alternativeName>
        <fullName evidence="14">Cholesterol desmolase</fullName>
    </alternativeName>
</protein>
<keyword evidence="8 14" id="KW-0408">Iron</keyword>
<proteinExistence type="inferred from homology"/>
<evidence type="ECO:0000256" key="4">
    <source>
        <dbReference type="ARBA" id="ARBA00022617"/>
    </source>
</evidence>
<dbReference type="UniPathway" id="UPA00229"/>
<evidence type="ECO:0000256" key="12">
    <source>
        <dbReference type="ARBA" id="ARBA00023221"/>
    </source>
</evidence>
<comment type="similarity">
    <text evidence="3 14">Belongs to the cytochrome P450 family.</text>
</comment>
<dbReference type="GO" id="GO:0034650">
    <property type="term" value="P:cortisol metabolic process"/>
    <property type="evidence" value="ECO:0007669"/>
    <property type="project" value="TreeGrafter"/>
</dbReference>
<dbReference type="Proteomes" id="UP000631391">
    <property type="component" value="Unassembled WGS sequence"/>
</dbReference>
<keyword evidence="14" id="KW-0153">Cholesterol metabolism</keyword>
<keyword evidence="13 14" id="KW-0755">Steroidogenesis</keyword>
<keyword evidence="11 14" id="KW-0472">Membrane</keyword>
<dbReference type="AlphaFoldDB" id="A0A851AXQ6"/>
<dbReference type="GO" id="GO:0008386">
    <property type="term" value="F:cholesterol monooxygenase (side-chain-cleaving) activity"/>
    <property type="evidence" value="ECO:0007669"/>
    <property type="project" value="UniProtKB-EC"/>
</dbReference>
<comment type="cofactor">
    <cofactor evidence="1 14">
        <name>heme</name>
        <dbReference type="ChEBI" id="CHEBI:30413"/>
    </cofactor>
</comment>
<evidence type="ECO:0000256" key="9">
    <source>
        <dbReference type="ARBA" id="ARBA00023033"/>
    </source>
</evidence>
<comment type="catalytic activity">
    <reaction evidence="14">
        <text>6 reduced [adrenodoxin] + cholesterol + 3 O2 + 6 H(+) = 4-methylpentanal + pregnenolone + 6 oxidized [adrenodoxin] + 4 H2O</text>
        <dbReference type="Rhea" id="RHEA:35739"/>
        <dbReference type="Rhea" id="RHEA-COMP:9998"/>
        <dbReference type="Rhea" id="RHEA-COMP:9999"/>
        <dbReference type="ChEBI" id="CHEBI:15377"/>
        <dbReference type="ChEBI" id="CHEBI:15378"/>
        <dbReference type="ChEBI" id="CHEBI:15379"/>
        <dbReference type="ChEBI" id="CHEBI:16113"/>
        <dbReference type="ChEBI" id="CHEBI:16581"/>
        <dbReference type="ChEBI" id="CHEBI:17998"/>
        <dbReference type="ChEBI" id="CHEBI:33737"/>
        <dbReference type="ChEBI" id="CHEBI:33738"/>
        <dbReference type="EC" id="1.14.15.6"/>
    </reaction>
</comment>
<keyword evidence="5 14" id="KW-0479">Metal-binding</keyword>
<keyword evidence="14" id="KW-1207">Sterol metabolism</keyword>